<accession>A0A4Y2X605</accession>
<reference evidence="1 2" key="1">
    <citation type="journal article" date="2019" name="Sci. Rep.">
        <title>Orb-weaving spider Araneus ventricosus genome elucidates the spidroin gene catalogue.</title>
        <authorList>
            <person name="Kono N."/>
            <person name="Nakamura H."/>
            <person name="Ohtoshi R."/>
            <person name="Moran D.A.P."/>
            <person name="Shinohara A."/>
            <person name="Yoshida Y."/>
            <person name="Fujiwara M."/>
            <person name="Mori M."/>
            <person name="Tomita M."/>
            <person name="Arakawa K."/>
        </authorList>
    </citation>
    <scope>NUCLEOTIDE SEQUENCE [LARGE SCALE GENOMIC DNA]</scope>
</reference>
<comment type="caution">
    <text evidence="1">The sequence shown here is derived from an EMBL/GenBank/DDBJ whole genome shotgun (WGS) entry which is preliminary data.</text>
</comment>
<dbReference type="Proteomes" id="UP000499080">
    <property type="component" value="Unassembled WGS sequence"/>
</dbReference>
<dbReference type="EMBL" id="BGPR01071008">
    <property type="protein sequence ID" value="GBO44334.1"/>
    <property type="molecule type" value="Genomic_DNA"/>
</dbReference>
<name>A0A4Y2X605_ARAVE</name>
<proteinExistence type="predicted"/>
<evidence type="ECO:0000313" key="1">
    <source>
        <dbReference type="EMBL" id="GBO44334.1"/>
    </source>
</evidence>
<dbReference type="AlphaFoldDB" id="A0A4Y2X605"/>
<sequence length="99" mass="11493">MDYGLATENYVKKYELVDFNPFQFLIEVQPFALPATMWFHILCQILYQIQQRKEHKSMLGEHLLNFPISCFPSWGTNTCTEGPSTEFLAVSWLRCAVGL</sequence>
<gene>
    <name evidence="1" type="ORF">AVEN_78294_1</name>
</gene>
<evidence type="ECO:0000313" key="2">
    <source>
        <dbReference type="Proteomes" id="UP000499080"/>
    </source>
</evidence>
<protein>
    <submittedName>
        <fullName evidence="1">Uncharacterized protein</fullName>
    </submittedName>
</protein>
<organism evidence="1 2">
    <name type="scientific">Araneus ventricosus</name>
    <name type="common">Orbweaver spider</name>
    <name type="synonym">Epeira ventricosa</name>
    <dbReference type="NCBI Taxonomy" id="182803"/>
    <lineage>
        <taxon>Eukaryota</taxon>
        <taxon>Metazoa</taxon>
        <taxon>Ecdysozoa</taxon>
        <taxon>Arthropoda</taxon>
        <taxon>Chelicerata</taxon>
        <taxon>Arachnida</taxon>
        <taxon>Araneae</taxon>
        <taxon>Araneomorphae</taxon>
        <taxon>Entelegynae</taxon>
        <taxon>Araneoidea</taxon>
        <taxon>Araneidae</taxon>
        <taxon>Araneus</taxon>
    </lineage>
</organism>
<keyword evidence="2" id="KW-1185">Reference proteome</keyword>